<evidence type="ECO:0000313" key="1">
    <source>
        <dbReference type="EMBL" id="RYO81182.1"/>
    </source>
</evidence>
<reference evidence="1 2" key="1">
    <citation type="submission" date="2018-06" db="EMBL/GenBank/DDBJ databases">
        <title>Complete Genomes of Monosporascus.</title>
        <authorList>
            <person name="Robinson A.J."/>
            <person name="Natvig D.O."/>
        </authorList>
    </citation>
    <scope>NUCLEOTIDE SEQUENCE [LARGE SCALE GENOMIC DNA]</scope>
    <source>
        <strain evidence="1 2">CBS 110550</strain>
    </source>
</reference>
<name>A0A4Q4SU14_9PEZI</name>
<dbReference type="EMBL" id="QJNU01001005">
    <property type="protein sequence ID" value="RYO81182.1"/>
    <property type="molecule type" value="Genomic_DNA"/>
</dbReference>
<protein>
    <submittedName>
        <fullName evidence="1">Uncharacterized protein</fullName>
    </submittedName>
</protein>
<comment type="caution">
    <text evidence="1">The sequence shown here is derived from an EMBL/GenBank/DDBJ whole genome shotgun (WGS) entry which is preliminary data.</text>
</comment>
<keyword evidence="2" id="KW-1185">Reference proteome</keyword>
<sequence>MLVFTSQPPQPLVWTPVVTYTTWQAPPPSATAVRPVVPVQQAFPLVLVQQQQQIVAWPQPSYTIHYRR</sequence>
<organism evidence="1 2">
    <name type="scientific">Monosporascus ibericus</name>
    <dbReference type="NCBI Taxonomy" id="155417"/>
    <lineage>
        <taxon>Eukaryota</taxon>
        <taxon>Fungi</taxon>
        <taxon>Dikarya</taxon>
        <taxon>Ascomycota</taxon>
        <taxon>Pezizomycotina</taxon>
        <taxon>Sordariomycetes</taxon>
        <taxon>Xylariomycetidae</taxon>
        <taxon>Xylariales</taxon>
        <taxon>Xylariales incertae sedis</taxon>
        <taxon>Monosporascus</taxon>
    </lineage>
</organism>
<proteinExistence type="predicted"/>
<dbReference type="AlphaFoldDB" id="A0A4Q4SU14"/>
<accession>A0A4Q4SU14</accession>
<dbReference type="Proteomes" id="UP000293360">
    <property type="component" value="Unassembled WGS sequence"/>
</dbReference>
<evidence type="ECO:0000313" key="2">
    <source>
        <dbReference type="Proteomes" id="UP000293360"/>
    </source>
</evidence>
<gene>
    <name evidence="1" type="ORF">DL764_009802</name>
</gene>